<gene>
    <name evidence="1" type="ORF">DFA_00107</name>
</gene>
<dbReference type="AlphaFoldDB" id="F4PXL9"/>
<evidence type="ECO:0000313" key="2">
    <source>
        <dbReference type="Proteomes" id="UP000007797"/>
    </source>
</evidence>
<name>F4PXL9_CACFS</name>
<dbReference type="OrthoDB" id="3182339at2759"/>
<evidence type="ECO:0000313" key="1">
    <source>
        <dbReference type="EMBL" id="EGG19529.1"/>
    </source>
</evidence>
<dbReference type="GeneID" id="14871624"/>
<proteinExistence type="predicted"/>
<accession>F4PXL9</accession>
<dbReference type="EMBL" id="GL883014">
    <property type="protein sequence ID" value="EGG19529.1"/>
    <property type="molecule type" value="Genomic_DNA"/>
</dbReference>
<organism evidence="1 2">
    <name type="scientific">Cavenderia fasciculata</name>
    <name type="common">Slime mold</name>
    <name type="synonym">Dictyostelium fasciculatum</name>
    <dbReference type="NCBI Taxonomy" id="261658"/>
    <lineage>
        <taxon>Eukaryota</taxon>
        <taxon>Amoebozoa</taxon>
        <taxon>Evosea</taxon>
        <taxon>Eumycetozoa</taxon>
        <taxon>Dictyostelia</taxon>
        <taxon>Acytosteliales</taxon>
        <taxon>Cavenderiaceae</taxon>
        <taxon>Cavenderia</taxon>
    </lineage>
</organism>
<sequence length="565" mass="65896">MEIISNNSKLKIQLFNLIFLMEFYYLMERLIKDYQKKFWRIHFINPILDVQYSKTTNELIGGYKMEFSLVYNNNEFNIPTSMVGVVQNRNNGERWLLLDPGLFNHLPIHLYQNYSHWINLATNEIEFRPPTFQQYKDGGGSDTAKFIGTKNGEIKWKSTGEPLLYFGEHYEILRKLICQLFPLESKSSIHIFQKEASKLYRIHLNQYGLDFIVDCQNQQINSVQYSGYRLSQNNTLELWLMNKDCIGFNNAKSSSTTLNHPAYFIYDIDQELKMIKSSDLTAHLHLCYSHIVTSSLFRDPFTGLRGMELGIMLLKKFNNNMPLHQSQLDILSNISNISPKRVTGDTIKQQQKVVILYPLLSLLAMDNAKNKTSIFSKLVSFPETLTLYDLYFSLYQQEKGDVVVSFMKSKLEKTFIKDVQDENVLATLAPSHSKQASLVSKYAIDKMQDQIIYSNMVEEEQEREFEMEVEVEMERQFPKKVTRYSETIDQGWQKILNGSTSVRGCPIFLSKIYSKIPVSGNVYNYKRNVFHHCGPPKTLSIPLPIKTEYWPIILMNMSNKSIMFW</sequence>
<dbReference type="Proteomes" id="UP000007797">
    <property type="component" value="Unassembled WGS sequence"/>
</dbReference>
<dbReference type="STRING" id="1054147.F4PXL9"/>
<dbReference type="KEGG" id="dfa:DFA_00107"/>
<keyword evidence="2" id="KW-1185">Reference proteome</keyword>
<reference evidence="2" key="1">
    <citation type="journal article" date="2011" name="Genome Res.">
        <title>Phylogeny-wide analysis of social amoeba genomes highlights ancient origins for complex intercellular communication.</title>
        <authorList>
            <person name="Heidel A.J."/>
            <person name="Lawal H.M."/>
            <person name="Felder M."/>
            <person name="Schilde C."/>
            <person name="Helps N.R."/>
            <person name="Tunggal B."/>
            <person name="Rivero F."/>
            <person name="John U."/>
            <person name="Schleicher M."/>
            <person name="Eichinger L."/>
            <person name="Platzer M."/>
            <person name="Noegel A.A."/>
            <person name="Schaap P."/>
            <person name="Gloeckner G."/>
        </authorList>
    </citation>
    <scope>NUCLEOTIDE SEQUENCE [LARGE SCALE GENOMIC DNA]</scope>
    <source>
        <strain evidence="2">SH3</strain>
    </source>
</reference>
<dbReference type="RefSeq" id="XP_004357823.1">
    <property type="nucleotide sequence ID" value="XM_004357766.1"/>
</dbReference>
<protein>
    <submittedName>
        <fullName evidence="1">Uncharacterized protein</fullName>
    </submittedName>
</protein>